<dbReference type="RefSeq" id="WP_021818510.1">
    <property type="nucleotide sequence ID" value="NZ_AVBC01000020.1"/>
</dbReference>
<dbReference type="STRING" id="1178482.AR456_15120"/>
<name>W1N8R4_9GAMM</name>
<comment type="caution">
    <text evidence="1">The sequence shown here is derived from an EMBL/GenBank/DDBJ whole genome shotgun (WGS) entry which is preliminary data.</text>
</comment>
<keyword evidence="2" id="KW-1185">Reference proteome</keyword>
<dbReference type="Proteomes" id="UP000019113">
    <property type="component" value="Unassembled WGS sequence"/>
</dbReference>
<reference evidence="1 2" key="1">
    <citation type="submission" date="2013-08" db="EMBL/GenBank/DDBJ databases">
        <title>draft genome of Halomonas huanghegensis, strain BJGMM-B45T.</title>
        <authorList>
            <person name="Miao C."/>
            <person name="Wan Y."/>
            <person name="Jin W."/>
        </authorList>
    </citation>
    <scope>NUCLEOTIDE SEQUENCE [LARGE SCALE GENOMIC DNA]</scope>
    <source>
        <strain evidence="1 2">BJGMM-B45</strain>
    </source>
</reference>
<dbReference type="AlphaFoldDB" id="W1N8R4"/>
<protein>
    <recommendedName>
        <fullName evidence="3">DUF3108 domain-containing protein</fullName>
    </recommendedName>
</protein>
<proteinExistence type="predicted"/>
<dbReference type="PATRIC" id="fig|1178482.3.peg.1555"/>
<gene>
    <name evidence="1" type="ORF">BJB45_11960</name>
</gene>
<sequence length="229" mass="25724">MPSTRHFLSSMLSRVGIARLAIFGLLSLLALTGTAYASSPQAFDARYHLAVDGWPDATIKHRVSREGGHWLSEMHSSVAIAGGNESARFIEDGDQLRALSYRSNYSMLGVGKSYQLNRDQLAHKPDRQTALISLSRQVQEGRCENDCTVRFVDYKGRDEVLDWRRVDDTSVQVDGQTVQAPTIELQNPDKTDRHMVVSFHPDIPGLLLRLDFYKHGEQVSQLSLSRLQL</sequence>
<dbReference type="eggNOG" id="ENOG5032DHI">
    <property type="taxonomic scope" value="Bacteria"/>
</dbReference>
<evidence type="ECO:0008006" key="3">
    <source>
        <dbReference type="Google" id="ProtNLM"/>
    </source>
</evidence>
<organism evidence="1 2">
    <name type="scientific">Halomonas huangheensis</name>
    <dbReference type="NCBI Taxonomy" id="1178482"/>
    <lineage>
        <taxon>Bacteria</taxon>
        <taxon>Pseudomonadati</taxon>
        <taxon>Pseudomonadota</taxon>
        <taxon>Gammaproteobacteria</taxon>
        <taxon>Oceanospirillales</taxon>
        <taxon>Halomonadaceae</taxon>
        <taxon>Halomonas</taxon>
    </lineage>
</organism>
<evidence type="ECO:0000313" key="2">
    <source>
        <dbReference type="Proteomes" id="UP000019113"/>
    </source>
</evidence>
<dbReference type="OrthoDB" id="25491at2"/>
<dbReference type="EMBL" id="AVBC01000020">
    <property type="protein sequence ID" value="ERL51874.1"/>
    <property type="molecule type" value="Genomic_DNA"/>
</dbReference>
<accession>W1N8R4</accession>
<evidence type="ECO:0000313" key="1">
    <source>
        <dbReference type="EMBL" id="ERL51874.1"/>
    </source>
</evidence>
<dbReference type="KEGG" id="hhu:AR456_15120"/>